<proteinExistence type="inferred from homology"/>
<dbReference type="PANTHER" id="PTHR14899">
    <property type="entry name" value="G KINASE ANCHORING PROTEIN 1"/>
    <property type="match status" value="1"/>
</dbReference>
<dbReference type="OMA" id="FNSMGTS"/>
<name>A0A336LMC9_CULSO</name>
<evidence type="ECO:0000256" key="3">
    <source>
        <dbReference type="ARBA" id="ARBA00023034"/>
    </source>
</evidence>
<dbReference type="AlphaFoldDB" id="A0A336LMC9"/>
<feature type="region of interest" description="Disordered" evidence="5">
    <location>
        <begin position="181"/>
        <end position="207"/>
    </location>
</feature>
<feature type="compositionally biased region" description="Polar residues" evidence="5">
    <location>
        <begin position="283"/>
        <end position="294"/>
    </location>
</feature>
<feature type="region of interest" description="Disordered" evidence="5">
    <location>
        <begin position="275"/>
        <end position="317"/>
    </location>
</feature>
<sequence>MVTIVPSRFAGLKIEDDDEDEWQKPKHTHKKNDNKNKQQTPANQNGKQPTKNKKPNQSKKKKAKGENEEQWKTWQERDNQLVENSYEKDLEHALLLSKLEFEEKKLESQKCEKSQEKKTKGGKSKKSQPMNLQQFNTMLEEKDQVVSKPVAEVPKKTNFFENINEEAKNIMLKEQMQIIGQTQKNKMPTESVQKTQVLEDTSSEPLSELEQLRQENAKLKQELDQLKEKSKKVSAILKNAEFKEKVELVLEIQNLKKAQQEMSNEMSKLYIELEQEKSRASHAIQSSHSNNSDSKAFRSSMRKSVRFDEQSFHENSN</sequence>
<feature type="compositionally biased region" description="Basic and acidic residues" evidence="5">
    <location>
        <begin position="305"/>
        <end position="317"/>
    </location>
</feature>
<feature type="compositionally biased region" description="Basic and acidic residues" evidence="5">
    <location>
        <begin position="64"/>
        <end position="76"/>
    </location>
</feature>
<comment type="subcellular location">
    <subcellularLocation>
        <location evidence="1">Golgi apparatus</location>
    </subcellularLocation>
</comment>
<keyword evidence="3" id="KW-0333">Golgi apparatus</keyword>
<dbReference type="GO" id="GO:0007165">
    <property type="term" value="P:signal transduction"/>
    <property type="evidence" value="ECO:0007669"/>
    <property type="project" value="InterPro"/>
</dbReference>
<gene>
    <name evidence="6" type="primary">CSON012008</name>
</gene>
<dbReference type="GO" id="GO:0005794">
    <property type="term" value="C:Golgi apparatus"/>
    <property type="evidence" value="ECO:0007669"/>
    <property type="project" value="UniProtKB-SubCell"/>
</dbReference>
<dbReference type="PRINTS" id="PR02083">
    <property type="entry name" value="GKINASEAP1"/>
</dbReference>
<protein>
    <submittedName>
        <fullName evidence="6">CSON012008 protein</fullName>
    </submittedName>
</protein>
<feature type="compositionally biased region" description="Basic and acidic residues" evidence="5">
    <location>
        <begin position="105"/>
        <end position="119"/>
    </location>
</feature>
<dbReference type="PANTHER" id="PTHR14899:SF0">
    <property type="entry name" value="G KINASE-ANCHORING PROTEIN 1"/>
    <property type="match status" value="1"/>
</dbReference>
<feature type="compositionally biased region" description="Polar residues" evidence="5">
    <location>
        <begin position="181"/>
        <end position="205"/>
    </location>
</feature>
<dbReference type="EMBL" id="UFQT01000054">
    <property type="protein sequence ID" value="SSX19070.1"/>
    <property type="molecule type" value="Genomic_DNA"/>
</dbReference>
<evidence type="ECO:0000256" key="4">
    <source>
        <dbReference type="ARBA" id="ARBA00023054"/>
    </source>
</evidence>
<keyword evidence="4" id="KW-0175">Coiled coil</keyword>
<feature type="compositionally biased region" description="Basic residues" evidence="5">
    <location>
        <begin position="50"/>
        <end position="63"/>
    </location>
</feature>
<feature type="compositionally biased region" description="Low complexity" evidence="5">
    <location>
        <begin position="37"/>
        <end position="49"/>
    </location>
</feature>
<organism evidence="6">
    <name type="scientific">Culicoides sonorensis</name>
    <name type="common">Biting midge</name>
    <dbReference type="NCBI Taxonomy" id="179676"/>
    <lineage>
        <taxon>Eukaryota</taxon>
        <taxon>Metazoa</taxon>
        <taxon>Ecdysozoa</taxon>
        <taxon>Arthropoda</taxon>
        <taxon>Hexapoda</taxon>
        <taxon>Insecta</taxon>
        <taxon>Pterygota</taxon>
        <taxon>Neoptera</taxon>
        <taxon>Endopterygota</taxon>
        <taxon>Diptera</taxon>
        <taxon>Nematocera</taxon>
        <taxon>Chironomoidea</taxon>
        <taxon>Ceratopogonidae</taxon>
        <taxon>Ceratopogoninae</taxon>
        <taxon>Culicoides</taxon>
        <taxon>Monoculicoides</taxon>
    </lineage>
</organism>
<evidence type="ECO:0000256" key="2">
    <source>
        <dbReference type="ARBA" id="ARBA00006662"/>
    </source>
</evidence>
<feature type="region of interest" description="Disordered" evidence="5">
    <location>
        <begin position="105"/>
        <end position="147"/>
    </location>
</feature>
<reference evidence="6" key="1">
    <citation type="submission" date="2018-07" db="EMBL/GenBank/DDBJ databases">
        <authorList>
            <person name="Quirk P.G."/>
            <person name="Krulwich T.A."/>
        </authorList>
    </citation>
    <scope>NUCLEOTIDE SEQUENCE</scope>
</reference>
<dbReference type="InterPro" id="IPR026109">
    <property type="entry name" value="GKAP1"/>
</dbReference>
<dbReference type="VEuPathDB" id="VectorBase:CSON012008"/>
<evidence type="ECO:0000256" key="5">
    <source>
        <dbReference type="SAM" id="MobiDB-lite"/>
    </source>
</evidence>
<accession>A0A336LMC9</accession>
<comment type="similarity">
    <text evidence="2">Belongs to the GKAP1 family.</text>
</comment>
<evidence type="ECO:0000313" key="6">
    <source>
        <dbReference type="EMBL" id="SSX19070.1"/>
    </source>
</evidence>
<feature type="region of interest" description="Disordered" evidence="5">
    <location>
        <begin position="1"/>
        <end position="76"/>
    </location>
</feature>
<evidence type="ECO:0000256" key="1">
    <source>
        <dbReference type="ARBA" id="ARBA00004555"/>
    </source>
</evidence>